<dbReference type="Proteomes" id="UP000321272">
    <property type="component" value="Chromosome"/>
</dbReference>
<comment type="cofactor">
    <cofactor evidence="2">
        <name>Mg(2+)</name>
        <dbReference type="ChEBI" id="CHEBI:18420"/>
    </cofactor>
</comment>
<dbReference type="EMBL" id="CP042382">
    <property type="protein sequence ID" value="QEA39212.1"/>
    <property type="molecule type" value="Genomic_DNA"/>
</dbReference>
<comment type="cofactor">
    <cofactor evidence="1">
        <name>Mn(2+)</name>
        <dbReference type="ChEBI" id="CHEBI:29035"/>
    </cofactor>
</comment>
<evidence type="ECO:0000256" key="4">
    <source>
        <dbReference type="HAMAP-Rule" id="MF_00298"/>
    </source>
</evidence>
<dbReference type="OrthoDB" id="9816040at2"/>
<dbReference type="PANTHER" id="PTHR23114">
    <property type="entry name" value="M7GPPPN-MRNA HYDROLASE"/>
    <property type="match status" value="1"/>
</dbReference>
<dbReference type="InterPro" id="IPR015797">
    <property type="entry name" value="NUDIX_hydrolase-like_dom_sf"/>
</dbReference>
<dbReference type="PANTHER" id="PTHR23114:SF17">
    <property type="entry name" value="M7GPPPN-MRNA HYDROLASE"/>
    <property type="match status" value="1"/>
</dbReference>
<feature type="domain" description="Nudix hydrolase" evidence="5">
    <location>
        <begin position="26"/>
        <end position="169"/>
    </location>
</feature>
<evidence type="ECO:0000259" key="5">
    <source>
        <dbReference type="PROSITE" id="PS51462"/>
    </source>
</evidence>
<dbReference type="CDD" id="cd03671">
    <property type="entry name" value="NUDIX_Ap4A_hydrolase_plant_like"/>
    <property type="match status" value="1"/>
</dbReference>
<dbReference type="GO" id="GO:0005737">
    <property type="term" value="C:cytoplasm"/>
    <property type="evidence" value="ECO:0007669"/>
    <property type="project" value="TreeGrafter"/>
</dbReference>
<comment type="function">
    <text evidence="4">Accelerates the degradation of transcripts by removing pyrophosphate from the 5'-end of triphosphorylated RNA, leading to a more labile monophosphorylated state that can stimulate subsequent ribonuclease cleavage.</text>
</comment>
<dbReference type="InterPro" id="IPR000086">
    <property type="entry name" value="NUDIX_hydrolase_dom"/>
</dbReference>
<evidence type="ECO:0000256" key="2">
    <source>
        <dbReference type="ARBA" id="ARBA00001946"/>
    </source>
</evidence>
<dbReference type="AlphaFoldDB" id="A0A5B8SQ14"/>
<dbReference type="InterPro" id="IPR022927">
    <property type="entry name" value="RppH"/>
</dbReference>
<dbReference type="Pfam" id="PF00293">
    <property type="entry name" value="NUDIX"/>
    <property type="match status" value="1"/>
</dbReference>
<keyword evidence="7" id="KW-1185">Reference proteome</keyword>
<dbReference type="GO" id="GO:0006402">
    <property type="term" value="P:mRNA catabolic process"/>
    <property type="evidence" value="ECO:0007669"/>
    <property type="project" value="TreeGrafter"/>
</dbReference>
<dbReference type="NCBIfam" id="NF001938">
    <property type="entry name" value="PRK00714.1-5"/>
    <property type="match status" value="1"/>
</dbReference>
<dbReference type="PROSITE" id="PS00893">
    <property type="entry name" value="NUDIX_BOX"/>
    <property type="match status" value="1"/>
</dbReference>
<dbReference type="PROSITE" id="PS51462">
    <property type="entry name" value="NUDIX"/>
    <property type="match status" value="1"/>
</dbReference>
<reference evidence="6 7" key="1">
    <citation type="submission" date="2019-06" db="EMBL/GenBank/DDBJ databases">
        <title>Genome analyses of bacteria isolated from kimchi.</title>
        <authorList>
            <person name="Lee S."/>
            <person name="Ahn S."/>
            <person name="Roh S."/>
        </authorList>
    </citation>
    <scope>NUCLEOTIDE SEQUENCE [LARGE SCALE GENOMIC DNA]</scope>
    <source>
        <strain evidence="6 7">CBA4606</strain>
    </source>
</reference>
<organism evidence="6 7">
    <name type="scientific">Pistricoccus aurantiacus</name>
    <dbReference type="NCBI Taxonomy" id="1883414"/>
    <lineage>
        <taxon>Bacteria</taxon>
        <taxon>Pseudomonadati</taxon>
        <taxon>Pseudomonadota</taxon>
        <taxon>Gammaproteobacteria</taxon>
        <taxon>Oceanospirillales</taxon>
        <taxon>Halomonadaceae</taxon>
        <taxon>Pistricoccus</taxon>
    </lineage>
</organism>
<dbReference type="FunFam" id="3.90.79.10:FF:000001">
    <property type="entry name" value="RNA pyrophosphohydrolase"/>
    <property type="match status" value="1"/>
</dbReference>
<gene>
    <name evidence="4" type="primary">rppH</name>
    <name evidence="4" type="synonym">nudH</name>
    <name evidence="6" type="ORF">FGL86_09080</name>
</gene>
<comment type="similarity">
    <text evidence="4">Belongs to the Nudix hydrolase family. RppH subfamily.</text>
</comment>
<evidence type="ECO:0000256" key="3">
    <source>
        <dbReference type="ARBA" id="ARBA00022801"/>
    </source>
</evidence>
<evidence type="ECO:0000313" key="7">
    <source>
        <dbReference type="Proteomes" id="UP000321272"/>
    </source>
</evidence>
<proteinExistence type="inferred from homology"/>
<dbReference type="SUPFAM" id="SSF55811">
    <property type="entry name" value="Nudix"/>
    <property type="match status" value="1"/>
</dbReference>
<dbReference type="PRINTS" id="PR00502">
    <property type="entry name" value="NUDIXFAMILY"/>
</dbReference>
<dbReference type="GO" id="GO:0034353">
    <property type="term" value="F:mRNA 5'-diphosphatase activity"/>
    <property type="evidence" value="ECO:0007669"/>
    <property type="project" value="TreeGrafter"/>
</dbReference>
<evidence type="ECO:0000313" key="6">
    <source>
        <dbReference type="EMBL" id="QEA39212.1"/>
    </source>
</evidence>
<feature type="short sequence motif" description="Nudix box" evidence="4">
    <location>
        <begin position="58"/>
        <end position="79"/>
    </location>
</feature>
<name>A0A5B8SQ14_9GAMM</name>
<dbReference type="NCBIfam" id="NF001937">
    <property type="entry name" value="PRK00714.1-4"/>
    <property type="match status" value="1"/>
</dbReference>
<dbReference type="EC" id="3.6.1.-" evidence="4"/>
<evidence type="ECO:0000256" key="1">
    <source>
        <dbReference type="ARBA" id="ARBA00001936"/>
    </source>
</evidence>
<accession>A0A5B8SQ14</accession>
<comment type="cofactor">
    <cofactor evidence="4">
        <name>a divalent metal cation</name>
        <dbReference type="ChEBI" id="CHEBI:60240"/>
    </cofactor>
</comment>
<dbReference type="Gene3D" id="3.90.79.10">
    <property type="entry name" value="Nucleoside Triphosphate Pyrophosphohydrolase"/>
    <property type="match status" value="1"/>
</dbReference>
<dbReference type="HAMAP" id="MF_00298">
    <property type="entry name" value="Nudix_RppH"/>
    <property type="match status" value="1"/>
</dbReference>
<dbReference type="NCBIfam" id="NF001934">
    <property type="entry name" value="PRK00714.1-1"/>
    <property type="match status" value="1"/>
</dbReference>
<keyword evidence="3 4" id="KW-0378">Hydrolase</keyword>
<dbReference type="InterPro" id="IPR020476">
    <property type="entry name" value="Nudix_hydrolase"/>
</dbReference>
<dbReference type="InterPro" id="IPR020084">
    <property type="entry name" value="NUDIX_hydrolase_CS"/>
</dbReference>
<protein>
    <recommendedName>
        <fullName evidence="4">RNA pyrophosphohydrolase</fullName>
        <ecNumber evidence="4">3.6.1.-</ecNumber>
    </recommendedName>
    <alternativeName>
        <fullName evidence="4">(Di)nucleoside polyphosphate hydrolase</fullName>
    </alternativeName>
</protein>
<dbReference type="KEGG" id="paur:FGL86_09080"/>
<sequence length="184" mass="21483">MRFRALWKNGSNTRLIKVKSVIDADGFRPNVGIIIANRQGQLLWARRVGQNAWQFPQGGIKANETPHQALYRELEEEIGLTAADVEMLACTRGWLRYRLPRRMIRTHSRPVCIGQKQKWFLLKIRCQDSRVCVDTTAKPEFDGWRWVSYWYPLGQVVSFKREVYRRALRELAPRAQRLALGDGD</sequence>